<dbReference type="Proteomes" id="UP000554482">
    <property type="component" value="Unassembled WGS sequence"/>
</dbReference>
<reference evidence="2 3" key="1">
    <citation type="submission" date="2020-06" db="EMBL/GenBank/DDBJ databases">
        <title>Transcriptomic and genomic resources for Thalictrum thalictroides and T. hernandezii: Facilitating candidate gene discovery in an emerging model plant lineage.</title>
        <authorList>
            <person name="Arias T."/>
            <person name="Riano-Pachon D.M."/>
            <person name="Di Stilio V.S."/>
        </authorList>
    </citation>
    <scope>NUCLEOTIDE SEQUENCE [LARGE SCALE GENOMIC DNA]</scope>
    <source>
        <strain evidence="3">cv. WT478/WT964</strain>
        <tissue evidence="2">Leaves</tissue>
    </source>
</reference>
<accession>A0A7J6VD07</accession>
<comment type="caution">
    <text evidence="2">The sequence shown here is derived from an EMBL/GenBank/DDBJ whole genome shotgun (WGS) entry which is preliminary data.</text>
</comment>
<proteinExistence type="predicted"/>
<sequence length="165" mass="18377">MVGSIPRILKLVEGGVTYSIWVEVVGEQLRSLAKKEPSHATETIINQERGTVVQHHNEVERVNQWDNTQVGSSTSLSAPPGFGGSKDRGQCSYTGEHSFTAINFQNEKEERHHGDQHVPSFLSTNRFEQLQIEVFEPCEPSPINQSPAEVVISSEEPKSILRKSL</sequence>
<gene>
    <name evidence="2" type="ORF">FRX31_027881</name>
</gene>
<evidence type="ECO:0000256" key="1">
    <source>
        <dbReference type="SAM" id="MobiDB-lite"/>
    </source>
</evidence>
<protein>
    <submittedName>
        <fullName evidence="2">Uncharacterized protein</fullName>
    </submittedName>
</protein>
<name>A0A7J6VD07_THATH</name>
<organism evidence="2 3">
    <name type="scientific">Thalictrum thalictroides</name>
    <name type="common">Rue-anemone</name>
    <name type="synonym">Anemone thalictroides</name>
    <dbReference type="NCBI Taxonomy" id="46969"/>
    <lineage>
        <taxon>Eukaryota</taxon>
        <taxon>Viridiplantae</taxon>
        <taxon>Streptophyta</taxon>
        <taxon>Embryophyta</taxon>
        <taxon>Tracheophyta</taxon>
        <taxon>Spermatophyta</taxon>
        <taxon>Magnoliopsida</taxon>
        <taxon>Ranunculales</taxon>
        <taxon>Ranunculaceae</taxon>
        <taxon>Thalictroideae</taxon>
        <taxon>Thalictrum</taxon>
    </lineage>
</organism>
<dbReference type="AlphaFoldDB" id="A0A7J6VD07"/>
<feature type="region of interest" description="Disordered" evidence="1">
    <location>
        <begin position="139"/>
        <end position="165"/>
    </location>
</feature>
<evidence type="ECO:0000313" key="3">
    <source>
        <dbReference type="Proteomes" id="UP000554482"/>
    </source>
</evidence>
<evidence type="ECO:0000313" key="2">
    <source>
        <dbReference type="EMBL" id="KAF5182531.1"/>
    </source>
</evidence>
<keyword evidence="3" id="KW-1185">Reference proteome</keyword>
<dbReference type="EMBL" id="JABWDY010034609">
    <property type="protein sequence ID" value="KAF5182531.1"/>
    <property type="molecule type" value="Genomic_DNA"/>
</dbReference>